<evidence type="ECO:0000313" key="7">
    <source>
        <dbReference type="Proteomes" id="UP001153620"/>
    </source>
</evidence>
<evidence type="ECO:0000256" key="3">
    <source>
        <dbReference type="ARBA" id="ARBA00022737"/>
    </source>
</evidence>
<dbReference type="SUPFAM" id="SSF50985">
    <property type="entry name" value="RCC1/BLIP-II"/>
    <property type="match status" value="1"/>
</dbReference>
<evidence type="ECO:0000259" key="5">
    <source>
        <dbReference type="PROSITE" id="PS51304"/>
    </source>
</evidence>
<feature type="domain" description="Galectin" evidence="5">
    <location>
        <begin position="763"/>
        <end position="902"/>
    </location>
</feature>
<dbReference type="InterPro" id="IPR001079">
    <property type="entry name" value="Galectin_CRD"/>
</dbReference>
<dbReference type="InterPro" id="IPR051513">
    <property type="entry name" value="Tectonin_beta-prop"/>
</dbReference>
<reference evidence="6" key="2">
    <citation type="submission" date="2022-10" db="EMBL/GenBank/DDBJ databases">
        <authorList>
            <consortium name="ENA_rothamsted_submissions"/>
            <consortium name="culmorum"/>
            <person name="King R."/>
        </authorList>
    </citation>
    <scope>NUCLEOTIDE SEQUENCE</scope>
</reference>
<keyword evidence="3" id="KW-0677">Repeat</keyword>
<dbReference type="SMART" id="SM00693">
    <property type="entry name" value="DysFN"/>
    <property type="match status" value="2"/>
</dbReference>
<feature type="compositionally biased region" description="Low complexity" evidence="4">
    <location>
        <begin position="385"/>
        <end position="422"/>
    </location>
</feature>
<keyword evidence="7" id="KW-1185">Reference proteome</keyword>
<dbReference type="PANTHER" id="PTHR23250">
    <property type="entry name" value="DYSFERLIN-RELATED"/>
    <property type="match status" value="1"/>
</dbReference>
<dbReference type="InterPro" id="IPR010482">
    <property type="entry name" value="TECPR1-like_DysF"/>
</dbReference>
<dbReference type="Pfam" id="PF00337">
    <property type="entry name" value="Gal-bind_lectin"/>
    <property type="match status" value="1"/>
</dbReference>
<dbReference type="Pfam" id="PF19193">
    <property type="entry name" value="Tectonin"/>
    <property type="match status" value="2"/>
</dbReference>
<dbReference type="InterPro" id="IPR006624">
    <property type="entry name" value="Beta-propeller_rpt_TECPR"/>
</dbReference>
<proteinExistence type="inferred from homology"/>
<dbReference type="CDD" id="cd00070">
    <property type="entry name" value="GLECT"/>
    <property type="match status" value="1"/>
</dbReference>
<dbReference type="OrthoDB" id="72441at2759"/>
<gene>
    <name evidence="6" type="ORF">CHIRRI_LOCUS3392</name>
</gene>
<reference evidence="6" key="1">
    <citation type="submission" date="2022-01" db="EMBL/GenBank/DDBJ databases">
        <authorList>
            <person name="King R."/>
        </authorList>
    </citation>
    <scope>NUCLEOTIDE SEQUENCE</scope>
</reference>
<dbReference type="SUPFAM" id="SSF49899">
    <property type="entry name" value="Concanavalin A-like lectins/glucanases"/>
    <property type="match status" value="1"/>
</dbReference>
<dbReference type="Proteomes" id="UP001153620">
    <property type="component" value="Chromosome 1"/>
</dbReference>
<dbReference type="PANTHER" id="PTHR23250:SF1">
    <property type="entry name" value="TECTONIN BETA-PROPELLER REPEAT-CONTAINING PROTEIN 1"/>
    <property type="match status" value="1"/>
</dbReference>
<dbReference type="InterPro" id="IPR006614">
    <property type="entry name" value="Peroxin/Ferlin"/>
</dbReference>
<dbReference type="EMBL" id="OU895877">
    <property type="protein sequence ID" value="CAG9800449.1"/>
    <property type="molecule type" value="Genomic_DNA"/>
</dbReference>
<dbReference type="SMART" id="SM00276">
    <property type="entry name" value="GLECT"/>
    <property type="match status" value="1"/>
</dbReference>
<dbReference type="Pfam" id="PF06398">
    <property type="entry name" value="Pex24p"/>
    <property type="match status" value="2"/>
</dbReference>
<evidence type="ECO:0000256" key="2">
    <source>
        <dbReference type="ARBA" id="ARBA00022734"/>
    </source>
</evidence>
<evidence type="ECO:0000313" key="6">
    <source>
        <dbReference type="EMBL" id="CAG9800449.1"/>
    </source>
</evidence>
<dbReference type="GO" id="GO:0030246">
    <property type="term" value="F:carbohydrate binding"/>
    <property type="evidence" value="ECO:0007669"/>
    <property type="project" value="UniProtKB-KW"/>
</dbReference>
<sequence>MAPTLLFGTNNEGRAYALSTGNSAWREFLYLGLEFKKLSAVPHFIWAIGGDRQVYLHVHSLDVQIRVCEISYENERWYPGSGWSQSLLPTDRPRFSTDDGLFDRDIQKIRVPSLAWQWDGDWQLDLTLEGQPLNHDGWTYAVDFPRQYHPKMSTFTCVRRRKWIRFRKYCALNSWCAIGPLHKDPTEEPFIDCAIGGTSLENGVMLVWAVTSHGRVMYRSGVSTTSPEGRKWIPISTECEVSQISVGASGMVWACCHNGRALVRSGVSRDNVQGKTWLEVPPPKNDLKIIQISVGTDAVWAITNDNHVWFRKGVNGALSGISEDAAIGTGWIEMVGNMSSISVAANDQVFAVGSEDRNIYFRSGVTHADLTGKKWKQIQCQMQMSRNSSNMSLSRRSSSGSPSRHRSLNSLKYQQQESQISIQEDDEEQSRSAPTCNRQKVEMWEKPSQDRTIKEDLEHVASSCPVNNEVYEVSGKQLKNSRAWSPIRSVGSVVAIEAHPESDSAVFEAEGSNRDSGVFGEDDFVGSQYWTECDVVWNNVAAGAVSVNPNQLPNWFSDTSDDAQTELLKPWRVQILKNLQERNSKEKSGYEEYEKAIEASSWVKSGEVRMVRYNGTYEDCLIELEWVSSKADMDCGTLTVLNSDGISTKMQFLLNEITCVMSCSEPGHPRLAIYCPRLPITISPLKLQFAGDTELEDWLSHLSSVTARLNNVDGCPSKDSFWITNNLGEVFVSDPQNLRESQQIIESELFTQEIDVSATETPYLIKLPNGMPFGSILKITGCVYDDADQIRFDLQANATVRLRHKSEYFRNMPLHINPRFHEKCIVLNSMELSNWENEIRDSKMVFSPGKEFEMIIRSEVLGFKIIVDGKDFTVFKHRSQKPDTIVSLHCSGRVKLFNIKYETTDIILSLNELFWRQMGGHLRKVETCSNGITWGISYDHNLWCFTKGWGGFLKGLEISNAGINNMTDTHHYYIYENQRWNPISGFSTASLPTDRHLWSDVTGKHKRSKEFNKLLSMHWQFITDWLVDFHVPGGCDRDGWQYAVDFPMTYHAKKQFSDLVRRRRWYRKARLNTKGPWQEVGQSRIIDVTLQYFKDENLTVAWAISATGDALFRRNISESTPNGNSWEHIECDVPLISISCNNENKVWAVTKSGGMFFRQGITFDNLTGTAWKRIDAPSNMQFKQVSSGIQGVWALDTQSRLAVRMQISSSCHEGTHWQIIPNIPNDPPNQDDEMNMGFKCVSVSKIVMAISNSGFVCKRNGITRDNRCGTGWDIGIMGNFNYVSVNGYY</sequence>
<dbReference type="InterPro" id="IPR009091">
    <property type="entry name" value="RCC1/BLIP-II"/>
</dbReference>
<name>A0A9N9RPR6_9DIPT</name>
<dbReference type="Pfam" id="PF06462">
    <property type="entry name" value="Hyd_WA"/>
    <property type="match status" value="3"/>
</dbReference>
<protein>
    <recommendedName>
        <fullName evidence="5">Galectin domain-containing protein</fullName>
    </recommendedName>
</protein>
<dbReference type="PROSITE" id="PS51304">
    <property type="entry name" value="GALECTIN"/>
    <property type="match status" value="1"/>
</dbReference>
<feature type="compositionally biased region" description="Basic and acidic residues" evidence="4">
    <location>
        <begin position="439"/>
        <end position="451"/>
    </location>
</feature>
<dbReference type="InterPro" id="IPR013320">
    <property type="entry name" value="ConA-like_dom_sf"/>
</dbReference>
<dbReference type="SMART" id="SM00706">
    <property type="entry name" value="TECPR"/>
    <property type="match status" value="10"/>
</dbReference>
<evidence type="ECO:0000256" key="1">
    <source>
        <dbReference type="ARBA" id="ARBA00005966"/>
    </source>
</evidence>
<organism evidence="6 7">
    <name type="scientific">Chironomus riparius</name>
    <dbReference type="NCBI Taxonomy" id="315576"/>
    <lineage>
        <taxon>Eukaryota</taxon>
        <taxon>Metazoa</taxon>
        <taxon>Ecdysozoa</taxon>
        <taxon>Arthropoda</taxon>
        <taxon>Hexapoda</taxon>
        <taxon>Insecta</taxon>
        <taxon>Pterygota</taxon>
        <taxon>Neoptera</taxon>
        <taxon>Endopterygota</taxon>
        <taxon>Diptera</taxon>
        <taxon>Nematocera</taxon>
        <taxon>Chironomoidea</taxon>
        <taxon>Chironomidae</taxon>
        <taxon>Chironominae</taxon>
        <taxon>Chironomus</taxon>
    </lineage>
</organism>
<evidence type="ECO:0000256" key="4">
    <source>
        <dbReference type="SAM" id="MobiDB-lite"/>
    </source>
</evidence>
<dbReference type="GO" id="GO:0098588">
    <property type="term" value="C:bounding membrane of organelle"/>
    <property type="evidence" value="ECO:0007669"/>
    <property type="project" value="UniProtKB-ARBA"/>
</dbReference>
<dbReference type="Gene3D" id="2.60.120.200">
    <property type="match status" value="1"/>
</dbReference>
<comment type="similarity">
    <text evidence="1">Belongs to the TECPR1 family.</text>
</comment>
<feature type="region of interest" description="Disordered" evidence="4">
    <location>
        <begin position="385"/>
        <end position="451"/>
    </location>
</feature>
<keyword evidence="2" id="KW-0430">Lectin</keyword>
<accession>A0A9N9RPR6</accession>
<dbReference type="SMART" id="SM00908">
    <property type="entry name" value="Gal-bind_lectin"/>
    <property type="match status" value="1"/>
</dbReference>
<dbReference type="SMART" id="SM00694">
    <property type="entry name" value="DysFC"/>
    <property type="match status" value="2"/>
</dbReference>
<dbReference type="GO" id="GO:0005737">
    <property type="term" value="C:cytoplasm"/>
    <property type="evidence" value="ECO:0007669"/>
    <property type="project" value="UniProtKB-ARBA"/>
</dbReference>